<sequence length="356" mass="40276">MKPPRQFLFSVIIASISLPIPTYSSIIPSQETLQSTSQNILPSVPRFPNTLGIGFELSMTYATAALFLANGTTLPITTIFAGAQYIKAMDEYADKQRRFFAHNCPLCDDDELAALRPGHSASLSRMLRALKRDVEEWLSDEALGGEVKAATACAPYLETLWRDDMLDAFAMVGMEYLYEPETSSTRDMVYSSSAVFAGNGMGLCADYIEVETCREEERNMRPKHMVHIHYTSRWLLVSDPSITHAYNLSESSERWPMEWKLGSDARSTRRRDVYWSELNTLLRLKGFENHDGGFRDVLLSGESASYPEFRAVLEELMRDLFPDEKHLPKVDGDDALYVAAKGAAEIAKRALWKRRR</sequence>
<evidence type="ECO:0000313" key="2">
    <source>
        <dbReference type="EMBL" id="KAF2092517.1"/>
    </source>
</evidence>
<gene>
    <name evidence="2" type="ORF">NA57DRAFT_62387</name>
</gene>
<proteinExistence type="predicted"/>
<evidence type="ECO:0000256" key="1">
    <source>
        <dbReference type="SAM" id="SignalP"/>
    </source>
</evidence>
<name>A0A9P4M2P9_9PEZI</name>
<dbReference type="Proteomes" id="UP000799772">
    <property type="component" value="Unassembled WGS sequence"/>
</dbReference>
<dbReference type="EMBL" id="ML978145">
    <property type="protein sequence ID" value="KAF2092517.1"/>
    <property type="molecule type" value="Genomic_DNA"/>
</dbReference>
<keyword evidence="3" id="KW-1185">Reference proteome</keyword>
<dbReference type="OrthoDB" id="3643156at2759"/>
<feature type="signal peptide" evidence="1">
    <location>
        <begin position="1"/>
        <end position="24"/>
    </location>
</feature>
<keyword evidence="1" id="KW-0732">Signal</keyword>
<organism evidence="2 3">
    <name type="scientific">Rhizodiscina lignyota</name>
    <dbReference type="NCBI Taxonomy" id="1504668"/>
    <lineage>
        <taxon>Eukaryota</taxon>
        <taxon>Fungi</taxon>
        <taxon>Dikarya</taxon>
        <taxon>Ascomycota</taxon>
        <taxon>Pezizomycotina</taxon>
        <taxon>Dothideomycetes</taxon>
        <taxon>Pleosporomycetidae</taxon>
        <taxon>Aulographales</taxon>
        <taxon>Rhizodiscinaceae</taxon>
        <taxon>Rhizodiscina</taxon>
    </lineage>
</organism>
<dbReference type="AlphaFoldDB" id="A0A9P4M2P9"/>
<evidence type="ECO:0000313" key="3">
    <source>
        <dbReference type="Proteomes" id="UP000799772"/>
    </source>
</evidence>
<feature type="chain" id="PRO_5040344287" evidence="1">
    <location>
        <begin position="25"/>
        <end position="356"/>
    </location>
</feature>
<accession>A0A9P4M2P9</accession>
<comment type="caution">
    <text evidence="2">The sequence shown here is derived from an EMBL/GenBank/DDBJ whole genome shotgun (WGS) entry which is preliminary data.</text>
</comment>
<protein>
    <submittedName>
        <fullName evidence="2">Uncharacterized protein</fullName>
    </submittedName>
</protein>
<reference evidence="2" key="1">
    <citation type="journal article" date="2020" name="Stud. Mycol.">
        <title>101 Dothideomycetes genomes: a test case for predicting lifestyles and emergence of pathogens.</title>
        <authorList>
            <person name="Haridas S."/>
            <person name="Albert R."/>
            <person name="Binder M."/>
            <person name="Bloem J."/>
            <person name="Labutti K."/>
            <person name="Salamov A."/>
            <person name="Andreopoulos B."/>
            <person name="Baker S."/>
            <person name="Barry K."/>
            <person name="Bills G."/>
            <person name="Bluhm B."/>
            <person name="Cannon C."/>
            <person name="Castanera R."/>
            <person name="Culley D."/>
            <person name="Daum C."/>
            <person name="Ezra D."/>
            <person name="Gonzalez J."/>
            <person name="Henrissat B."/>
            <person name="Kuo A."/>
            <person name="Liang C."/>
            <person name="Lipzen A."/>
            <person name="Lutzoni F."/>
            <person name="Magnuson J."/>
            <person name="Mondo S."/>
            <person name="Nolan M."/>
            <person name="Ohm R."/>
            <person name="Pangilinan J."/>
            <person name="Park H.-J."/>
            <person name="Ramirez L."/>
            <person name="Alfaro M."/>
            <person name="Sun H."/>
            <person name="Tritt A."/>
            <person name="Yoshinaga Y."/>
            <person name="Zwiers L.-H."/>
            <person name="Turgeon B."/>
            <person name="Goodwin S."/>
            <person name="Spatafora J."/>
            <person name="Crous P."/>
            <person name="Grigoriev I."/>
        </authorList>
    </citation>
    <scope>NUCLEOTIDE SEQUENCE</scope>
    <source>
        <strain evidence="2">CBS 133067</strain>
    </source>
</reference>